<reference evidence="1" key="1">
    <citation type="submission" date="2022-10" db="EMBL/GenBank/DDBJ databases">
        <title>Culturing micro-colonial fungi from biological soil crusts in the Mojave desert and describing Neophaeococcomyces mojavensis, and introducing the new genera and species Taxawa tesnikishii.</title>
        <authorList>
            <person name="Kurbessoian T."/>
            <person name="Stajich J.E."/>
        </authorList>
    </citation>
    <scope>NUCLEOTIDE SEQUENCE</scope>
    <source>
        <strain evidence="1">JES_115</strain>
    </source>
</reference>
<keyword evidence="2" id="KW-1185">Reference proteome</keyword>
<gene>
    <name evidence="1" type="ORF">H2199_008292</name>
</gene>
<proteinExistence type="predicted"/>
<accession>A0ACC2YKV9</accession>
<comment type="caution">
    <text evidence="1">The sequence shown here is derived from an EMBL/GenBank/DDBJ whole genome shotgun (WGS) entry which is preliminary data.</text>
</comment>
<evidence type="ECO:0000313" key="1">
    <source>
        <dbReference type="EMBL" id="KAJ9635938.1"/>
    </source>
</evidence>
<name>A0ACC2YKV9_9PEZI</name>
<protein>
    <submittedName>
        <fullName evidence="1">Uncharacterized protein</fullName>
    </submittedName>
</protein>
<dbReference type="EMBL" id="JAPDRP010000026">
    <property type="protein sequence ID" value="KAJ9635938.1"/>
    <property type="molecule type" value="Genomic_DNA"/>
</dbReference>
<dbReference type="Proteomes" id="UP001172680">
    <property type="component" value="Unassembled WGS sequence"/>
</dbReference>
<sequence length="460" mass="51793">MTPLNILFSVAVHLHLALGLTPSDIAVKHVKILGEQSSHQLENRVFRDGGHSIAIGGKLVWLFDDTSSITKRDHKLLSFVSNSVAYASDPDGDIELIEDLGDNKGERIDHTWIPFTEEEKEYNDAHKGKERIAIWPGTNPLPISTEEAFLWTPRVHVDAQAQKVTLRAEGMTPISINIAQNTPQVTRLVDKIDGAIQYGGFAAVQGGSPGARFVYLFGADMYGLQLAQVPLDVVRDERRRRYYHPRLHVWAETQPLSGLTNEEDLYLAGTFSSGTIFFSPYFRTFVTVYFNNVADSTFYFRYLDLSAPRGSTYRNVGHVFGPDDIEALASFYWSPEIKIWRSPPMRYGYNYAGQVHPEYFNRRYYAPSVYADAQPTEFPFYGSGVVDPETPDGKHILLSYTRQMGSGRYQVELAKLEFEEIPGRPETDAAPMNREVCLGCVSLLWGSVFVLNLLICTGRL</sequence>
<evidence type="ECO:0000313" key="2">
    <source>
        <dbReference type="Proteomes" id="UP001172680"/>
    </source>
</evidence>
<organism evidence="1 2">
    <name type="scientific">Coniosporium tulheliwenetii</name>
    <dbReference type="NCBI Taxonomy" id="3383036"/>
    <lineage>
        <taxon>Eukaryota</taxon>
        <taxon>Fungi</taxon>
        <taxon>Dikarya</taxon>
        <taxon>Ascomycota</taxon>
        <taxon>Pezizomycotina</taxon>
        <taxon>Dothideomycetes</taxon>
        <taxon>Dothideomycetes incertae sedis</taxon>
        <taxon>Coniosporium</taxon>
    </lineage>
</organism>